<evidence type="ECO:0000256" key="1">
    <source>
        <dbReference type="ARBA" id="ARBA00022829"/>
    </source>
</evidence>
<dbReference type="InterPro" id="IPR050090">
    <property type="entry name" value="Tyrosine_recombinase_XerCD"/>
</dbReference>
<dbReference type="Pfam" id="PF00589">
    <property type="entry name" value="Phage_integrase"/>
    <property type="match status" value="1"/>
</dbReference>
<dbReference type="InterPro" id="IPR011010">
    <property type="entry name" value="DNA_brk_join_enz"/>
</dbReference>
<evidence type="ECO:0000259" key="4">
    <source>
        <dbReference type="PROSITE" id="PS51898"/>
    </source>
</evidence>
<dbReference type="Gene3D" id="1.10.443.10">
    <property type="entry name" value="Intergrase catalytic core"/>
    <property type="match status" value="1"/>
</dbReference>
<dbReference type="SUPFAM" id="SSF56349">
    <property type="entry name" value="DNA breaking-rejoining enzymes"/>
    <property type="match status" value="1"/>
</dbReference>
<comment type="caution">
    <text evidence="5">The sequence shown here is derived from an EMBL/GenBank/DDBJ whole genome shotgun (WGS) entry which is preliminary data.</text>
</comment>
<dbReference type="EMBL" id="AEJF01000214">
    <property type="protein sequence ID" value="KLU21474.1"/>
    <property type="molecule type" value="Genomic_DNA"/>
</dbReference>
<sequence length="314" mass="35876">MRLHDLAEAYIDYEHALGLRFRSDAKELRSYCRAMGDIATEEVKPEAVLAFIAGRGPVTARWVQKYRILGRFYRYAIGRGFVSTSPLPNQIPKLPPPLIPYIYSVDELQRLLTATNSLQTPQSPLQPATMYTLLLLLYGTGMRIGEALSLTIQDADLQSRVLTVRNAKFFKMRLVPVGPRLGLALDDYVLRRRRLPLPAGEASTFFATHRGHRLQYTWIGQQFRRVRKAANISRESSARYQPRIHDIRHTAAVHRIIAWYRAGADVQRLLPQLATYLGHVDIGSTQQYLSITAELLHEASLRFERYAQPEVRHA</sequence>
<keyword evidence="1" id="KW-0159">Chromosome partition</keyword>
<reference evidence="5 6" key="1">
    <citation type="journal article" date="2015" name="Genome Announc.">
        <title>Draft Genome Sequence of Burkholderia sp. Strain PML1(12), an Ectomycorrhizosphere-Inhabiting Bacterium with Effective Mineral-Weathering Ability.</title>
        <authorList>
            <person name="Uroz S."/>
            <person name="Oger P."/>
        </authorList>
    </citation>
    <scope>NUCLEOTIDE SEQUENCE [LARGE SCALE GENOMIC DNA]</scope>
    <source>
        <strain evidence="6">PML1(12)</strain>
    </source>
</reference>
<dbReference type="AlphaFoldDB" id="A0A0J1CLS5"/>
<dbReference type="GO" id="GO:0007059">
    <property type="term" value="P:chromosome segregation"/>
    <property type="evidence" value="ECO:0007669"/>
    <property type="project" value="UniProtKB-KW"/>
</dbReference>
<evidence type="ECO:0000313" key="6">
    <source>
        <dbReference type="Proteomes" id="UP000035963"/>
    </source>
</evidence>
<dbReference type="PATRIC" id="fig|908627.4.peg.7925"/>
<keyword evidence="6" id="KW-1185">Reference proteome</keyword>
<accession>A0A0J1CLS5</accession>
<gene>
    <name evidence="5" type="ORF">EOS_35445</name>
</gene>
<dbReference type="PROSITE" id="PS51898">
    <property type="entry name" value="TYR_RECOMBINASE"/>
    <property type="match status" value="1"/>
</dbReference>
<keyword evidence="2" id="KW-0229">DNA integration</keyword>
<proteinExistence type="predicted"/>
<name>A0A0J1CLS5_9BURK</name>
<dbReference type="InterPro" id="IPR002104">
    <property type="entry name" value="Integrase_catalytic"/>
</dbReference>
<evidence type="ECO:0000313" key="5">
    <source>
        <dbReference type="EMBL" id="KLU21474.1"/>
    </source>
</evidence>
<evidence type="ECO:0000256" key="2">
    <source>
        <dbReference type="ARBA" id="ARBA00022908"/>
    </source>
</evidence>
<dbReference type="PANTHER" id="PTHR30349:SF81">
    <property type="entry name" value="TYROSINE RECOMBINASE XERC"/>
    <property type="match status" value="1"/>
</dbReference>
<dbReference type="RefSeq" id="WP_047896888.1">
    <property type="nucleotide sequence ID" value="NZ_AEJF01000214.1"/>
</dbReference>
<dbReference type="GO" id="GO:0003677">
    <property type="term" value="F:DNA binding"/>
    <property type="evidence" value="ECO:0007669"/>
    <property type="project" value="InterPro"/>
</dbReference>
<dbReference type="Proteomes" id="UP000035963">
    <property type="component" value="Unassembled WGS sequence"/>
</dbReference>
<evidence type="ECO:0000256" key="3">
    <source>
        <dbReference type="ARBA" id="ARBA00023172"/>
    </source>
</evidence>
<protein>
    <submittedName>
        <fullName evidence="5">Integrase</fullName>
    </submittedName>
</protein>
<dbReference type="GO" id="GO:0006310">
    <property type="term" value="P:DNA recombination"/>
    <property type="evidence" value="ECO:0007669"/>
    <property type="project" value="UniProtKB-KW"/>
</dbReference>
<feature type="domain" description="Tyr recombinase" evidence="4">
    <location>
        <begin position="98"/>
        <end position="301"/>
    </location>
</feature>
<dbReference type="PANTHER" id="PTHR30349">
    <property type="entry name" value="PHAGE INTEGRASE-RELATED"/>
    <property type="match status" value="1"/>
</dbReference>
<keyword evidence="3" id="KW-0233">DNA recombination</keyword>
<dbReference type="InterPro" id="IPR013762">
    <property type="entry name" value="Integrase-like_cat_sf"/>
</dbReference>
<organism evidence="5 6">
    <name type="scientific">Caballeronia mineralivorans PML1(12)</name>
    <dbReference type="NCBI Taxonomy" id="908627"/>
    <lineage>
        <taxon>Bacteria</taxon>
        <taxon>Pseudomonadati</taxon>
        <taxon>Pseudomonadota</taxon>
        <taxon>Betaproteobacteria</taxon>
        <taxon>Burkholderiales</taxon>
        <taxon>Burkholderiaceae</taxon>
        <taxon>Caballeronia</taxon>
    </lineage>
</organism>
<dbReference type="GO" id="GO:0015074">
    <property type="term" value="P:DNA integration"/>
    <property type="evidence" value="ECO:0007669"/>
    <property type="project" value="UniProtKB-KW"/>
</dbReference>
<dbReference type="OrthoDB" id="662444at2"/>